<organism evidence="2 3">
    <name type="scientific">Callosobruchus maculatus</name>
    <name type="common">Southern cowpea weevil</name>
    <name type="synonym">Pulse bruchid</name>
    <dbReference type="NCBI Taxonomy" id="64391"/>
    <lineage>
        <taxon>Eukaryota</taxon>
        <taxon>Metazoa</taxon>
        <taxon>Ecdysozoa</taxon>
        <taxon>Arthropoda</taxon>
        <taxon>Hexapoda</taxon>
        <taxon>Insecta</taxon>
        <taxon>Pterygota</taxon>
        <taxon>Neoptera</taxon>
        <taxon>Endopterygota</taxon>
        <taxon>Coleoptera</taxon>
        <taxon>Polyphaga</taxon>
        <taxon>Cucujiformia</taxon>
        <taxon>Chrysomeloidea</taxon>
        <taxon>Chrysomelidae</taxon>
        <taxon>Bruchinae</taxon>
        <taxon>Bruchini</taxon>
        <taxon>Callosobruchus</taxon>
    </lineage>
</organism>
<feature type="signal peptide" evidence="1">
    <location>
        <begin position="1"/>
        <end position="23"/>
    </location>
</feature>
<protein>
    <submittedName>
        <fullName evidence="2">Uncharacterized protein</fullName>
    </submittedName>
</protein>
<dbReference type="OrthoDB" id="10361109at2759"/>
<reference evidence="2 3" key="1">
    <citation type="submission" date="2019-01" db="EMBL/GenBank/DDBJ databases">
        <authorList>
            <person name="Sayadi A."/>
        </authorList>
    </citation>
    <scope>NUCLEOTIDE SEQUENCE [LARGE SCALE GENOMIC DNA]</scope>
</reference>
<evidence type="ECO:0000313" key="3">
    <source>
        <dbReference type="Proteomes" id="UP000410492"/>
    </source>
</evidence>
<feature type="chain" id="PRO_5024873335" evidence="1">
    <location>
        <begin position="24"/>
        <end position="68"/>
    </location>
</feature>
<keyword evidence="1" id="KW-0732">Signal</keyword>
<dbReference type="EMBL" id="CAACVG010007570">
    <property type="protein sequence ID" value="VEN46115.1"/>
    <property type="molecule type" value="Genomic_DNA"/>
</dbReference>
<sequence length="68" mass="7676">MLYAKNVFVVLFLLSVVLAGIDAASLRDKCNSDDFCKQFQHYCDHGAKQFKAVVKMRCISGQCKCKKI</sequence>
<dbReference type="Proteomes" id="UP000410492">
    <property type="component" value="Unassembled WGS sequence"/>
</dbReference>
<name>A0A653CDY6_CALMS</name>
<proteinExistence type="predicted"/>
<keyword evidence="3" id="KW-1185">Reference proteome</keyword>
<dbReference type="AlphaFoldDB" id="A0A653CDY6"/>
<evidence type="ECO:0000313" key="2">
    <source>
        <dbReference type="EMBL" id="VEN46115.1"/>
    </source>
</evidence>
<evidence type="ECO:0000256" key="1">
    <source>
        <dbReference type="SAM" id="SignalP"/>
    </source>
</evidence>
<gene>
    <name evidence="2" type="ORF">CALMAC_LOCUS8319</name>
</gene>
<accession>A0A653CDY6</accession>